<evidence type="ECO:0000256" key="1">
    <source>
        <dbReference type="SAM" id="SignalP"/>
    </source>
</evidence>
<dbReference type="InterPro" id="IPR003677">
    <property type="entry name" value="ANIS5_cation-bd"/>
</dbReference>
<dbReference type="Pfam" id="PF02520">
    <property type="entry name" value="ANIS5_cation-bd"/>
    <property type="match status" value="1"/>
</dbReference>
<reference evidence="3 4" key="1">
    <citation type="submission" date="2015-09" db="EMBL/GenBank/DDBJ databases">
        <title>Draft genome of the parasitic nematode Teladorsagia circumcincta isolate WARC Sus (inbred).</title>
        <authorList>
            <person name="Mitreva M."/>
        </authorList>
    </citation>
    <scope>NUCLEOTIDE SEQUENCE [LARGE SCALE GENOMIC DNA]</scope>
    <source>
        <strain evidence="3 4">S</strain>
    </source>
</reference>
<dbReference type="OrthoDB" id="5841932at2759"/>
<dbReference type="PANTHER" id="PTHR21593">
    <property type="entry name" value="PRION-LIKE- Q/N-RICH -DOMAIN-BEARING PROTEIN PROTEIN"/>
    <property type="match status" value="1"/>
</dbReference>
<name>A0A2G9THW0_TELCI</name>
<organism evidence="3 4">
    <name type="scientific">Teladorsagia circumcincta</name>
    <name type="common">Brown stomach worm</name>
    <name type="synonym">Ostertagia circumcincta</name>
    <dbReference type="NCBI Taxonomy" id="45464"/>
    <lineage>
        <taxon>Eukaryota</taxon>
        <taxon>Metazoa</taxon>
        <taxon>Ecdysozoa</taxon>
        <taxon>Nematoda</taxon>
        <taxon>Chromadorea</taxon>
        <taxon>Rhabditida</taxon>
        <taxon>Rhabditina</taxon>
        <taxon>Rhabditomorpha</taxon>
        <taxon>Strongyloidea</taxon>
        <taxon>Trichostrongylidae</taxon>
        <taxon>Teladorsagia</taxon>
    </lineage>
</organism>
<feature type="domain" description="SXP/RAL-2 family protein Ani s 5-like cation-binding" evidence="2">
    <location>
        <begin position="37"/>
        <end position="132"/>
    </location>
</feature>
<sequence>MTIIFILLLAAGVATASRYTLGLQYVYAPFLANLTKEGKAEYSAILSNKKITYDQLHEKIVAWANKYKRTEELKKFNAKMDEKLKQLKEHVSKTLASLPAAFNEYTNTAESKGKTRLEIMMDLKKLQTKNPEVQKKKSTEVEASKRLLQQLHNLSARNPKINTSAI</sequence>
<evidence type="ECO:0000313" key="4">
    <source>
        <dbReference type="Proteomes" id="UP000230423"/>
    </source>
</evidence>
<dbReference type="PANTHER" id="PTHR21593:SF27">
    <property type="entry name" value="PROTEIN CBG23956"/>
    <property type="match status" value="1"/>
</dbReference>
<keyword evidence="4" id="KW-1185">Reference proteome</keyword>
<evidence type="ECO:0000313" key="3">
    <source>
        <dbReference type="EMBL" id="PIO57547.1"/>
    </source>
</evidence>
<keyword evidence="1" id="KW-0732">Signal</keyword>
<dbReference type="EMBL" id="KZ364952">
    <property type="protein sequence ID" value="PIO57547.1"/>
    <property type="molecule type" value="Genomic_DNA"/>
</dbReference>
<dbReference type="InterPro" id="IPR052823">
    <property type="entry name" value="SXP/RAL-2_related"/>
</dbReference>
<feature type="chain" id="PRO_5013836345" description="SXP/RAL-2 family protein Ani s 5-like cation-binding domain-containing protein" evidence="1">
    <location>
        <begin position="17"/>
        <end position="166"/>
    </location>
</feature>
<evidence type="ECO:0000259" key="2">
    <source>
        <dbReference type="Pfam" id="PF02520"/>
    </source>
</evidence>
<dbReference type="AlphaFoldDB" id="A0A2G9THW0"/>
<proteinExistence type="predicted"/>
<dbReference type="Proteomes" id="UP000230423">
    <property type="component" value="Unassembled WGS sequence"/>
</dbReference>
<gene>
    <name evidence="3" type="ORF">TELCIR_21039</name>
</gene>
<protein>
    <recommendedName>
        <fullName evidence="2">SXP/RAL-2 family protein Ani s 5-like cation-binding domain-containing protein</fullName>
    </recommendedName>
</protein>
<accession>A0A2G9THW0</accession>
<feature type="signal peptide" evidence="1">
    <location>
        <begin position="1"/>
        <end position="16"/>
    </location>
</feature>